<feature type="domain" description="Bulb-type lectin" evidence="4">
    <location>
        <begin position="403"/>
        <end position="517"/>
    </location>
</feature>
<dbReference type="PIRSF" id="PIRSF001220">
    <property type="entry name" value="L-ASNase_gatD"/>
    <property type="match status" value="1"/>
</dbReference>
<dbReference type="OrthoDB" id="9788068at2"/>
<dbReference type="PRINTS" id="PR00139">
    <property type="entry name" value="ASNGLNASE"/>
</dbReference>
<dbReference type="Proteomes" id="UP000186894">
    <property type="component" value="Unassembled WGS sequence"/>
</dbReference>
<dbReference type="InterPro" id="IPR006034">
    <property type="entry name" value="Asparaginase/glutaminase-like"/>
</dbReference>
<dbReference type="GO" id="GO:0004067">
    <property type="term" value="F:asparaginase activity"/>
    <property type="evidence" value="ECO:0007669"/>
    <property type="project" value="UniProtKB-UniRule"/>
</dbReference>
<dbReference type="InterPro" id="IPR037152">
    <property type="entry name" value="L-asparaginase_N_sf"/>
</dbReference>
<comment type="caution">
    <text evidence="5">The sequence shown here is derived from an EMBL/GenBank/DDBJ whole genome shotgun (WGS) entry which is preliminary data.</text>
</comment>
<organism evidence="5 6">
    <name type="scientific">Rhizobium oryziradicis</name>
    <dbReference type="NCBI Taxonomy" id="1867956"/>
    <lineage>
        <taxon>Bacteria</taxon>
        <taxon>Pseudomonadati</taxon>
        <taxon>Pseudomonadota</taxon>
        <taxon>Alphaproteobacteria</taxon>
        <taxon>Hyphomicrobiales</taxon>
        <taxon>Rhizobiaceae</taxon>
        <taxon>Rhizobium/Agrobacterium group</taxon>
        <taxon>Rhizobium</taxon>
    </lineage>
</organism>
<accession>A0A1Q8ZNH1</accession>
<dbReference type="InterPro" id="IPR040919">
    <property type="entry name" value="Asparaginase_C"/>
</dbReference>
<evidence type="ECO:0000313" key="6">
    <source>
        <dbReference type="Proteomes" id="UP000186894"/>
    </source>
</evidence>
<dbReference type="SUPFAM" id="SSF53774">
    <property type="entry name" value="Glutaminase/Asparaginase"/>
    <property type="match status" value="1"/>
</dbReference>
<dbReference type="PIRSF" id="PIRSF500176">
    <property type="entry name" value="L_ASNase"/>
    <property type="match status" value="1"/>
</dbReference>
<dbReference type="PROSITE" id="PS00917">
    <property type="entry name" value="ASN_GLN_ASE_2"/>
    <property type="match status" value="1"/>
</dbReference>
<feature type="binding site" evidence="2">
    <location>
        <begin position="97"/>
        <end position="98"/>
    </location>
    <ligand>
        <name>substrate</name>
    </ligand>
</feature>
<dbReference type="InterPro" id="IPR036152">
    <property type="entry name" value="Asp/glu_Ase-like_sf"/>
</dbReference>
<proteinExistence type="predicted"/>
<reference evidence="5 6" key="1">
    <citation type="submission" date="2016-09" db="EMBL/GenBank/DDBJ databases">
        <title>Rhizobium oryziradicis sp. nov., isolated from the root of rice.</title>
        <authorList>
            <person name="Zhao J."/>
            <person name="Zhang X."/>
        </authorList>
    </citation>
    <scope>NUCLEOTIDE SEQUENCE [LARGE SCALE GENOMIC DNA]</scope>
    <source>
        <strain evidence="5 6">N19</strain>
    </source>
</reference>
<sequence length="523" mass="55901">MKIAVINTGGTISCVGSPLAPMTSKEFKAACQTHLDPIIHQQFPGLMLDYITDLAFPESASGMLDSTNLQPTDWCLIARYILEHYTEADGWIVLHGTDTLEFSGTALPMLLSRFDADGTMSAQLSKPVILTGSQVPLFHSPEPGNISGVSFHTDAFENVCGAVAAARLGIPAVSVFFDNQLMRASRVVKANTSQFRAFASPNFPNLGQYGITFSLSPEYIPPGPVSEAVSLDHPDTRASTLAQLEAITTAINARPVVQLNAFPASYNPATGAAMLADMIRAITAKGIGGLVLQSYGAGNFPSGNANTPEKGAIYQALHDANAAGVVIVDNTHVQQGAVDYNAYAAGAWLPTIGALNPVDMTPSASLAKLTVLLAAQKFNGWSLEDVKFLMQTPLVGEMADLSRLDSRVNATLLPGQSLSTFNGSASLVNDPDQGPLLKNSKGEVLWSMVSEHERRDLPGTLRISETGNLVFHNRNNQRLWSIDTHRGEGVAAQLRLRQTGNEIRLSVDSLTDQTTLWSIGKTL</sequence>
<dbReference type="InterPro" id="IPR027473">
    <property type="entry name" value="L-asparaginase_C"/>
</dbReference>
<dbReference type="PANTHER" id="PTHR11707:SF28">
    <property type="entry name" value="60 KDA LYSOPHOSPHOLIPASE"/>
    <property type="match status" value="1"/>
</dbReference>
<dbReference type="EMBL" id="MKIM01000028">
    <property type="protein sequence ID" value="OLP43441.1"/>
    <property type="molecule type" value="Genomic_DNA"/>
</dbReference>
<keyword evidence="6" id="KW-1185">Reference proteome</keyword>
<feature type="active site" evidence="3">
    <location>
        <position position="97"/>
    </location>
</feature>
<dbReference type="PROSITE" id="PS51732">
    <property type="entry name" value="ASN_GLN_ASE_3"/>
    <property type="match status" value="1"/>
</dbReference>
<dbReference type="InterPro" id="IPR036426">
    <property type="entry name" value="Bulb-type_lectin_dom_sf"/>
</dbReference>
<dbReference type="Gene3D" id="3.40.50.1170">
    <property type="entry name" value="L-asparaginase, N-terminal domain"/>
    <property type="match status" value="1"/>
</dbReference>
<evidence type="ECO:0000256" key="3">
    <source>
        <dbReference type="PROSITE-ProRule" id="PRU10100"/>
    </source>
</evidence>
<protein>
    <recommendedName>
        <fullName evidence="4">Bulb-type lectin domain-containing protein</fullName>
    </recommendedName>
</protein>
<dbReference type="PANTHER" id="PTHR11707">
    <property type="entry name" value="L-ASPARAGINASE"/>
    <property type="match status" value="1"/>
</dbReference>
<dbReference type="Gene3D" id="3.40.50.40">
    <property type="match status" value="1"/>
</dbReference>
<dbReference type="AlphaFoldDB" id="A0A1Q8ZNH1"/>
<feature type="binding site" evidence="2">
    <location>
        <position position="66"/>
    </location>
    <ligand>
        <name>substrate</name>
    </ligand>
</feature>
<dbReference type="STRING" id="1867956.BJF95_21450"/>
<dbReference type="PROSITE" id="PS50927">
    <property type="entry name" value="BULB_LECTIN"/>
    <property type="match status" value="1"/>
</dbReference>
<evidence type="ECO:0000256" key="2">
    <source>
        <dbReference type="PIRSR" id="PIRSR001220-2"/>
    </source>
</evidence>
<dbReference type="SMART" id="SM00108">
    <property type="entry name" value="B_lectin"/>
    <property type="match status" value="1"/>
</dbReference>
<dbReference type="InterPro" id="IPR001480">
    <property type="entry name" value="Bulb-type_lectin_dom"/>
</dbReference>
<dbReference type="Pfam" id="PF00710">
    <property type="entry name" value="Asparaginase"/>
    <property type="match status" value="1"/>
</dbReference>
<feature type="active site" description="O-isoaspartyl threonine intermediate" evidence="1">
    <location>
        <position position="11"/>
    </location>
</feature>
<gene>
    <name evidence="5" type="ORF">BJF95_21450</name>
</gene>
<dbReference type="SFLD" id="SFLDS00057">
    <property type="entry name" value="Glutaminase/Asparaginase"/>
    <property type="match status" value="1"/>
</dbReference>
<name>A0A1Q8ZNH1_9HYPH</name>
<dbReference type="Gene3D" id="2.90.10.10">
    <property type="entry name" value="Bulb-type lectin domain"/>
    <property type="match status" value="1"/>
</dbReference>
<evidence type="ECO:0000259" key="4">
    <source>
        <dbReference type="PROSITE" id="PS50927"/>
    </source>
</evidence>
<dbReference type="InterPro" id="IPR027475">
    <property type="entry name" value="Asparaginase/glutaminase_AS2"/>
</dbReference>
<evidence type="ECO:0000256" key="1">
    <source>
        <dbReference type="PIRSR" id="PIRSR001220-1"/>
    </source>
</evidence>
<dbReference type="SMART" id="SM00870">
    <property type="entry name" value="Asparaginase"/>
    <property type="match status" value="1"/>
</dbReference>
<dbReference type="RefSeq" id="WP_075640762.1">
    <property type="nucleotide sequence ID" value="NZ_MKIM01000028.1"/>
</dbReference>
<evidence type="ECO:0000313" key="5">
    <source>
        <dbReference type="EMBL" id="OLP43441.1"/>
    </source>
</evidence>
<dbReference type="InterPro" id="IPR027474">
    <property type="entry name" value="L-asparaginase_N"/>
</dbReference>
<dbReference type="SUPFAM" id="SSF51110">
    <property type="entry name" value="alpha-D-mannose-specific plant lectins"/>
    <property type="match status" value="1"/>
</dbReference>
<dbReference type="Pfam" id="PF17763">
    <property type="entry name" value="Asparaginase_C"/>
    <property type="match status" value="1"/>
</dbReference>